<dbReference type="KEGG" id="vg:4363336"/>
<keyword evidence="6" id="KW-0946">Virion</keyword>
<sequence length="106" mass="12030">MLLLNLAGLALLLALLYFLTTQPLSKMDTVIKDRSSSLTYATESELALTRERRLRGPLFLSDQVFIVDDYSLSLRDDTAVVTYKSGRYVYRLDEVEKLAPILLLSK</sequence>
<evidence type="ECO:0000256" key="2">
    <source>
        <dbReference type="ARBA" id="ARBA00022506"/>
    </source>
</evidence>
<evidence type="ECO:0000256" key="9">
    <source>
        <dbReference type="ARBA" id="ARBA00022968"/>
    </source>
</evidence>
<comment type="similarity">
    <text evidence="14">Belongs to the orthopoxvirus OPG086 family.</text>
</comment>
<keyword evidence="7" id="KW-0261">Viral envelope protein</keyword>
<evidence type="ECO:0000256" key="11">
    <source>
        <dbReference type="ARBA" id="ARBA00023136"/>
    </source>
</evidence>
<evidence type="ECO:0000256" key="15">
    <source>
        <dbReference type="ARBA" id="ARBA00034891"/>
    </source>
</evidence>
<dbReference type="RefSeq" id="YP_784263.1">
    <property type="nucleotide sequence ID" value="NC_008030.1"/>
</dbReference>
<evidence type="ECO:0000256" key="13">
    <source>
        <dbReference type="ARBA" id="ARBA00034668"/>
    </source>
</evidence>
<evidence type="ECO:0000256" key="4">
    <source>
        <dbReference type="ARBA" id="ARBA00022595"/>
    </source>
</evidence>
<dbReference type="GO" id="GO:0019031">
    <property type="term" value="C:viral envelope"/>
    <property type="evidence" value="ECO:0007669"/>
    <property type="project" value="UniProtKB-KW"/>
</dbReference>
<organismHost>
    <name type="scientific">Crocodylus porosus</name>
    <name type="common">Saltwater crocodile</name>
    <name type="synonym">Estuarine crocodile</name>
    <dbReference type="NCBI Taxonomy" id="8502"/>
</organismHost>
<keyword evidence="9" id="KW-0735">Signal-anchor</keyword>
<organismHost>
    <name type="scientific">Crocodylus johnstoni</name>
    <name type="common">Australian freshwater crocodile</name>
    <dbReference type="NCBI Taxonomy" id="184234"/>
</organismHost>
<dbReference type="GO" id="GO:0046718">
    <property type="term" value="P:symbiont entry into host cell"/>
    <property type="evidence" value="ECO:0007669"/>
    <property type="project" value="UniProtKB-KW"/>
</dbReference>
<evidence type="ECO:0000256" key="6">
    <source>
        <dbReference type="ARBA" id="ARBA00022844"/>
    </source>
</evidence>
<dbReference type="GeneID" id="4363336"/>
<keyword evidence="11" id="KW-0472">Membrane</keyword>
<evidence type="ECO:0000256" key="8">
    <source>
        <dbReference type="ARBA" id="ARBA00022921"/>
    </source>
</evidence>
<dbReference type="EMBL" id="DQ356948">
    <property type="protein sequence ID" value="ABJ08964.1"/>
    <property type="molecule type" value="Genomic_DNA"/>
</dbReference>
<proteinExistence type="inferred from homology"/>
<organismHost>
    <name type="scientific">Crocodylus niloticus</name>
    <name type="common">Nile crocodile</name>
    <name type="synonym">African crocodile</name>
    <dbReference type="NCBI Taxonomy" id="8501"/>
</organismHost>
<keyword evidence="4" id="KW-1162">Viral penetration into host cytoplasm</keyword>
<dbReference type="Pfam" id="PF06129">
    <property type="entry name" value="Chordopox_G3"/>
    <property type="match status" value="1"/>
</dbReference>
<evidence type="ECO:0000313" key="17">
    <source>
        <dbReference type="Proteomes" id="UP000011300"/>
    </source>
</evidence>
<comment type="function">
    <text evidence="13">Component of the entry fusion complex (EFC), which consists of 11 proteins. During cell infection, this complex mediates entry of the virion core into the host cytoplasm by a two-step mechanism consisting of lipid mixing of the viral and cellular membranes and subsequent pore formation.</text>
</comment>
<name>Q070H8_CPRVZ</name>
<dbReference type="Proteomes" id="UP000011300">
    <property type="component" value="Segment"/>
</dbReference>
<keyword evidence="10" id="KW-1133">Transmembrane helix</keyword>
<keyword evidence="5" id="KW-0812">Transmembrane</keyword>
<keyword evidence="17" id="KW-1185">Reference proteome</keyword>
<keyword evidence="3" id="KW-1169">Fusion of virus membrane with host cell membrane</keyword>
<evidence type="ECO:0000256" key="10">
    <source>
        <dbReference type="ARBA" id="ARBA00022989"/>
    </source>
</evidence>
<evidence type="ECO:0000256" key="14">
    <source>
        <dbReference type="ARBA" id="ARBA00034771"/>
    </source>
</evidence>
<protein>
    <recommendedName>
        <fullName evidence="15">Entry-fusion complex protein OPG086</fullName>
    </recommendedName>
</protein>
<dbReference type="GO" id="GO:0019064">
    <property type="term" value="P:fusion of virus membrane with host plasma membrane"/>
    <property type="evidence" value="ECO:0007669"/>
    <property type="project" value="UniProtKB-KW"/>
</dbReference>
<dbReference type="InterPro" id="IPR010367">
    <property type="entry name" value="Poxvirus_G3"/>
</dbReference>
<evidence type="ECO:0000256" key="3">
    <source>
        <dbReference type="ARBA" id="ARBA00022521"/>
    </source>
</evidence>
<gene>
    <name evidence="16" type="ORF">CRV073</name>
</gene>
<dbReference type="GO" id="GO:0055036">
    <property type="term" value="C:virion membrane"/>
    <property type="evidence" value="ECO:0007669"/>
    <property type="project" value="UniProtKB-SubCell"/>
</dbReference>
<comment type="subcellular location">
    <subcellularLocation>
        <location evidence="1">Virion membrane</location>
        <topology evidence="1">Single-pass membrane protein</topology>
    </subcellularLocation>
</comment>
<evidence type="ECO:0000313" key="16">
    <source>
        <dbReference type="EMBL" id="ABJ08964.1"/>
    </source>
</evidence>
<reference evidence="16 17" key="1">
    <citation type="journal article" date="2006" name="J. Virol.">
        <title>Genome of crocodilepox virus.</title>
        <authorList>
            <person name="Afonso C.L."/>
            <person name="Tulman E.R."/>
            <person name="Delhon G."/>
            <person name="Lu Z."/>
            <person name="Viljoen G.J."/>
            <person name="Wallace D.B."/>
            <person name="Kutish G.F."/>
            <person name="Rock D.L."/>
        </authorList>
    </citation>
    <scope>NUCLEOTIDE SEQUENCE [LARGE SCALE GENOMIC DNA]</scope>
    <source>
        <strain evidence="17">Isolate Crocodylus niloticus/Zimbabwe/Ume/2001</strain>
    </source>
</reference>
<keyword evidence="8" id="KW-0426">Late protein</keyword>
<organism evidence="16 17">
    <name type="scientific">Nile crocodilepox virus (isolate Crocodylus niloticus/Zimbabwe/Ume/2001)</name>
    <name type="common">CRV</name>
    <dbReference type="NCBI Taxonomy" id="1289473"/>
    <lineage>
        <taxon>Viruses</taxon>
        <taxon>Varidnaviria</taxon>
        <taxon>Bamfordvirae</taxon>
        <taxon>Nucleocytoviricota</taxon>
        <taxon>Pokkesviricetes</taxon>
        <taxon>Chitovirales</taxon>
        <taxon>Poxviridae</taxon>
        <taxon>Chordopoxvirinae</taxon>
        <taxon>Crocodylidpoxvirus</taxon>
        <taxon>Crocodylidpoxvirus nilecrocodilepox</taxon>
        <taxon>Nile crocodilepox virus</taxon>
    </lineage>
</organism>
<keyword evidence="12" id="KW-1160">Virus entry into host cell</keyword>
<evidence type="ECO:0000256" key="7">
    <source>
        <dbReference type="ARBA" id="ARBA00022879"/>
    </source>
</evidence>
<evidence type="ECO:0000256" key="1">
    <source>
        <dbReference type="ARBA" id="ARBA00004381"/>
    </source>
</evidence>
<evidence type="ECO:0000256" key="12">
    <source>
        <dbReference type="ARBA" id="ARBA00023296"/>
    </source>
</evidence>
<evidence type="ECO:0000256" key="5">
    <source>
        <dbReference type="ARBA" id="ARBA00022692"/>
    </source>
</evidence>
<accession>Q070H8</accession>
<keyword evidence="2" id="KW-1168">Fusion of virus membrane with host membrane</keyword>